<feature type="transmembrane region" description="Helical" evidence="1">
    <location>
        <begin position="273"/>
        <end position="295"/>
    </location>
</feature>
<reference evidence="3 4" key="1">
    <citation type="submission" date="2014-01" db="EMBL/GenBank/DDBJ databases">
        <title>Roseivivax isoporae LMG 25204 Genome Sequencing.</title>
        <authorList>
            <person name="Lai Q."/>
            <person name="Li G."/>
            <person name="Shao Z."/>
        </authorList>
    </citation>
    <scope>NUCLEOTIDE SEQUENCE [LARGE SCALE GENOMIC DNA]</scope>
    <source>
        <strain evidence="3 4">LMG 25204</strain>
    </source>
</reference>
<accession>X7FBI7</accession>
<feature type="transmembrane region" description="Helical" evidence="1">
    <location>
        <begin position="177"/>
        <end position="196"/>
    </location>
</feature>
<feature type="transmembrane region" description="Helical" evidence="1">
    <location>
        <begin position="141"/>
        <end position="171"/>
    </location>
</feature>
<organism evidence="3 4">
    <name type="scientific">Roseivivax isoporae LMG 25204</name>
    <dbReference type="NCBI Taxonomy" id="1449351"/>
    <lineage>
        <taxon>Bacteria</taxon>
        <taxon>Pseudomonadati</taxon>
        <taxon>Pseudomonadota</taxon>
        <taxon>Alphaproteobacteria</taxon>
        <taxon>Rhodobacterales</taxon>
        <taxon>Roseobacteraceae</taxon>
        <taxon>Roseivivax</taxon>
    </lineage>
</organism>
<dbReference type="PATRIC" id="fig|1449351.3.peg.955"/>
<keyword evidence="3" id="KW-0012">Acyltransferase</keyword>
<feature type="transmembrane region" description="Helical" evidence="1">
    <location>
        <begin position="208"/>
        <end position="229"/>
    </location>
</feature>
<name>X7FBI7_9RHOB</name>
<dbReference type="EMBL" id="JAME01000005">
    <property type="protein sequence ID" value="ETX30150.1"/>
    <property type="molecule type" value="Genomic_DNA"/>
</dbReference>
<gene>
    <name evidence="3" type="ORF">RISW2_18350</name>
</gene>
<dbReference type="Pfam" id="PF01757">
    <property type="entry name" value="Acyl_transf_3"/>
    <property type="match status" value="1"/>
</dbReference>
<sequence length="343" mass="36691">MLGGIQCGRAVAAIMVAVFHANSFFLPDKLYGGRDAGAGWSMGYAGVEFFFVLSGFIMLYVHARDFGVPARAQRFMRKRIVRIYPFYWCVMALLLLSYAALPGTGPEAARDPLTVLGSLLLWPGTVPQVMNVAWTLQHEMLFYLVFVTMILSARAGVALFGGWMLACLVAVPFGIEALPLAFLLSPYNLLFLFGMVAAHATGRLSVPVAWALFAAGAVLFFGVGLIEQWTELAWHRGARTLLYGIGAALMVAGLASGRPPVPRWLSFLGDASYAIYLVHVPVMSAATLVVAKLGLQEGVPPALMLALLVATGVTAGAVAHVLVERPLLRAFAGRPPPATQPSA</sequence>
<dbReference type="eggNOG" id="COG1835">
    <property type="taxonomic scope" value="Bacteria"/>
</dbReference>
<protein>
    <submittedName>
        <fullName evidence="3">Acyltransferase</fullName>
    </submittedName>
</protein>
<dbReference type="OrthoDB" id="9796461at2"/>
<evidence type="ECO:0000256" key="1">
    <source>
        <dbReference type="SAM" id="Phobius"/>
    </source>
</evidence>
<dbReference type="InterPro" id="IPR002656">
    <property type="entry name" value="Acyl_transf_3_dom"/>
</dbReference>
<dbReference type="RefSeq" id="WP_156943780.1">
    <property type="nucleotide sequence ID" value="NZ_JAME01000005.1"/>
</dbReference>
<dbReference type="GO" id="GO:0016747">
    <property type="term" value="F:acyltransferase activity, transferring groups other than amino-acyl groups"/>
    <property type="evidence" value="ECO:0007669"/>
    <property type="project" value="InterPro"/>
</dbReference>
<dbReference type="InterPro" id="IPR050879">
    <property type="entry name" value="Acyltransferase_3"/>
</dbReference>
<keyword evidence="1" id="KW-1133">Transmembrane helix</keyword>
<feature type="transmembrane region" description="Helical" evidence="1">
    <location>
        <begin position="81"/>
        <end position="101"/>
    </location>
</feature>
<dbReference type="GO" id="GO:0016020">
    <property type="term" value="C:membrane"/>
    <property type="evidence" value="ECO:0007669"/>
    <property type="project" value="TreeGrafter"/>
</dbReference>
<feature type="domain" description="Acyltransferase 3" evidence="2">
    <location>
        <begin position="4"/>
        <end position="313"/>
    </location>
</feature>
<keyword evidence="3" id="KW-0808">Transferase</keyword>
<evidence type="ECO:0000259" key="2">
    <source>
        <dbReference type="Pfam" id="PF01757"/>
    </source>
</evidence>
<feature type="transmembrane region" description="Helical" evidence="1">
    <location>
        <begin position="241"/>
        <end position="261"/>
    </location>
</feature>
<dbReference type="Proteomes" id="UP000023430">
    <property type="component" value="Unassembled WGS sequence"/>
</dbReference>
<keyword evidence="1" id="KW-0472">Membrane</keyword>
<keyword evidence="4" id="KW-1185">Reference proteome</keyword>
<proteinExistence type="predicted"/>
<feature type="transmembrane region" description="Helical" evidence="1">
    <location>
        <begin position="7"/>
        <end position="26"/>
    </location>
</feature>
<dbReference type="PANTHER" id="PTHR23028">
    <property type="entry name" value="ACETYLTRANSFERASE"/>
    <property type="match status" value="1"/>
</dbReference>
<dbReference type="PANTHER" id="PTHR23028:SF131">
    <property type="entry name" value="BLR2367 PROTEIN"/>
    <property type="match status" value="1"/>
</dbReference>
<keyword evidence="1" id="KW-0812">Transmembrane</keyword>
<evidence type="ECO:0000313" key="3">
    <source>
        <dbReference type="EMBL" id="ETX30150.1"/>
    </source>
</evidence>
<dbReference type="GO" id="GO:0000271">
    <property type="term" value="P:polysaccharide biosynthetic process"/>
    <property type="evidence" value="ECO:0007669"/>
    <property type="project" value="TreeGrafter"/>
</dbReference>
<comment type="caution">
    <text evidence="3">The sequence shown here is derived from an EMBL/GenBank/DDBJ whole genome shotgun (WGS) entry which is preliminary data.</text>
</comment>
<feature type="transmembrane region" description="Helical" evidence="1">
    <location>
        <begin position="113"/>
        <end position="134"/>
    </location>
</feature>
<dbReference type="STRING" id="1449351.RISW2_18350"/>
<feature type="transmembrane region" description="Helical" evidence="1">
    <location>
        <begin position="38"/>
        <end position="61"/>
    </location>
</feature>
<dbReference type="AlphaFoldDB" id="X7FBI7"/>
<feature type="transmembrane region" description="Helical" evidence="1">
    <location>
        <begin position="301"/>
        <end position="323"/>
    </location>
</feature>
<evidence type="ECO:0000313" key="4">
    <source>
        <dbReference type="Proteomes" id="UP000023430"/>
    </source>
</evidence>